<comment type="caution">
    <text evidence="1">The sequence shown here is derived from an EMBL/GenBank/DDBJ whole genome shotgun (WGS) entry which is preliminary data.</text>
</comment>
<sequence length="81" mass="9150">MGDWTFELPPAASAEQGLVKSQKAERTEVWEHFRGNHNTDIGVFLETLIIDPPPAYYCQLLEPFFKFVGSGFSGNLLEFTL</sequence>
<dbReference type="EMBL" id="AMZN01000070">
    <property type="protein sequence ID" value="ELR69632.1"/>
    <property type="molecule type" value="Genomic_DNA"/>
</dbReference>
<keyword evidence="2" id="KW-1185">Reference proteome</keyword>
<gene>
    <name evidence="1" type="ORF">C900_04857</name>
</gene>
<protein>
    <submittedName>
        <fullName evidence="1">Uncharacterized protein</fullName>
    </submittedName>
</protein>
<reference evidence="1 2" key="1">
    <citation type="submission" date="2012-12" db="EMBL/GenBank/DDBJ databases">
        <title>Genome assembly of Fulvivirga imtechensis AK7.</title>
        <authorList>
            <person name="Nupur N."/>
            <person name="Khatri I."/>
            <person name="Kumar R."/>
            <person name="Subramanian S."/>
            <person name="Pinnaka A."/>
        </authorList>
    </citation>
    <scope>NUCLEOTIDE SEQUENCE [LARGE SCALE GENOMIC DNA]</scope>
    <source>
        <strain evidence="1 2">AK7</strain>
    </source>
</reference>
<evidence type="ECO:0000313" key="2">
    <source>
        <dbReference type="Proteomes" id="UP000011135"/>
    </source>
</evidence>
<accession>L8JQI3</accession>
<dbReference type="Proteomes" id="UP000011135">
    <property type="component" value="Unassembled WGS sequence"/>
</dbReference>
<organism evidence="1 2">
    <name type="scientific">Fulvivirga imtechensis AK7</name>
    <dbReference type="NCBI Taxonomy" id="1237149"/>
    <lineage>
        <taxon>Bacteria</taxon>
        <taxon>Pseudomonadati</taxon>
        <taxon>Bacteroidota</taxon>
        <taxon>Cytophagia</taxon>
        <taxon>Cytophagales</taxon>
        <taxon>Fulvivirgaceae</taxon>
        <taxon>Fulvivirga</taxon>
    </lineage>
</organism>
<name>L8JQI3_9BACT</name>
<evidence type="ECO:0000313" key="1">
    <source>
        <dbReference type="EMBL" id="ELR69632.1"/>
    </source>
</evidence>
<dbReference type="AlphaFoldDB" id="L8JQI3"/>
<proteinExistence type="predicted"/>